<evidence type="ECO:0000313" key="4">
    <source>
        <dbReference type="Proteomes" id="UP001177160"/>
    </source>
</evidence>
<dbReference type="PROSITE" id="PS51257">
    <property type="entry name" value="PROKAR_LIPOPROTEIN"/>
    <property type="match status" value="1"/>
</dbReference>
<evidence type="ECO:0000259" key="2">
    <source>
        <dbReference type="SMART" id="SM00245"/>
    </source>
</evidence>
<comment type="subcellular location">
    <subcellularLocation>
        <location evidence="1">Cell envelope</location>
    </subcellularLocation>
</comment>
<gene>
    <name evidence="3" type="ORF">N7548_06505</name>
</gene>
<dbReference type="Proteomes" id="UP001177160">
    <property type="component" value="Unassembled WGS sequence"/>
</dbReference>
<reference evidence="3" key="1">
    <citation type="submission" date="2022-09" db="EMBL/GenBank/DDBJ databases">
        <title>Novel Mycoplasma species identified in domestic and wild animals.</title>
        <authorList>
            <person name="Volokhov D.V."/>
            <person name="Furtak V.A."/>
            <person name="Zagorodnyaya T.A."/>
        </authorList>
    </citation>
    <scope>NUCLEOTIDE SEQUENCE</scope>
    <source>
        <strain evidence="3">Oakley</strain>
    </source>
</reference>
<dbReference type="Gene3D" id="2.60.40.4270">
    <property type="entry name" value="Listeria-Bacteroides repeat domain"/>
    <property type="match status" value="1"/>
</dbReference>
<organism evidence="3 4">
    <name type="scientific">Paracholeplasma manati</name>
    <dbReference type="NCBI Taxonomy" id="591373"/>
    <lineage>
        <taxon>Bacteria</taxon>
        <taxon>Bacillati</taxon>
        <taxon>Mycoplasmatota</taxon>
        <taxon>Mollicutes</taxon>
        <taxon>Acholeplasmatales</taxon>
        <taxon>Acholeplasmataceae</taxon>
        <taxon>Paracholeplasma</taxon>
    </lineage>
</organism>
<dbReference type="Pfam" id="PF03572">
    <property type="entry name" value="Peptidase_S41"/>
    <property type="match status" value="1"/>
</dbReference>
<accession>A0ABT2Y6U8</accession>
<dbReference type="Gene3D" id="3.90.226.10">
    <property type="entry name" value="2-enoyl-CoA Hydratase, Chain A, domain 1"/>
    <property type="match status" value="1"/>
</dbReference>
<evidence type="ECO:0000313" key="3">
    <source>
        <dbReference type="EMBL" id="MCV2232474.1"/>
    </source>
</evidence>
<dbReference type="SUPFAM" id="SSF52096">
    <property type="entry name" value="ClpP/crotonase"/>
    <property type="match status" value="1"/>
</dbReference>
<proteinExistence type="predicted"/>
<dbReference type="InterPro" id="IPR029045">
    <property type="entry name" value="ClpP/crotonase-like_dom_sf"/>
</dbReference>
<protein>
    <submittedName>
        <fullName evidence="3">InlB B-repeat-containing protein</fullName>
    </submittedName>
</protein>
<dbReference type="InterPro" id="IPR005151">
    <property type="entry name" value="Tail-specific_protease"/>
</dbReference>
<dbReference type="SMART" id="SM00245">
    <property type="entry name" value="TSPc"/>
    <property type="match status" value="1"/>
</dbReference>
<sequence length="872" mass="97112">MNLAKIGLKKLFSVYILLLLSLVIVGCQPSVKETFTVTFNSDGGTLVAEQTIEKGQLAVEPEDPTKEGFAFQRWYLTDEATAFDFATPIVENITLTASWVEVINNTALIEADIQNVEDNLVVSPVQLSLPTRGRVNRSTIVWSTTSKYVTTTGFLLPINYSDSTTTQGEITGKFTLNGESVTRTFTVDLSRHDDVVITNSRVVPFENKTTEYDVANANVELFFEENGSVPYISVLNFLELLEGFVDPEVDFEITEDDNTVEIAYQYIDEDTQEVYDLRLTIDAVENEIRVNDPGFYWGYIYSTATNYGRHIEYVQDHPDAHFDEGSDVVYDLDHFNLDMAIYGGEILLPYYIVNQLFAGSSYYNVYYNYDKLVGIYGTPESGTLEYRAIKTSSMNNEDIPADLLVHTFSTLAFDLDNFYGLREIMGVESYYDLLYQRRHKLVTDDPEDFDNAVANLLLQDIDEPHTSYGYPSYFNKTAWSGPAVNSLSAYGSRFTQWYYDGFIDVDDAIEAKWGRGNISSTSWAATSPNRPDYWFVNPTSAVVILDGFRTSDIEESATFDPALIDSILEETSVVPAIAGGNKYFFYNNSTATENIAEVLVKGLNAAYLDSYKAALVSAGYTLVVESTEEASKVDGYYSKNVNGKDFMVQVGFDADRAVFYLGVVDKLPTSYALVWPVEKDIPALVEADSAVYMEITLDRVLADQPNVQRILLDLTWNTGGNVGALYRVVGFITDQPFRVSSIDGDTGGFSSSYVQIVGVPNYSHLKWSLLTSPLTFSAANSMATIFKENNLGKIIGKKSGGGASSITPILLPNGTAFTMSSNNINAYRTGTGTEEDPYVYHNNEFGIEPDFVVEMDNIFNNDTLNQIIDQLP</sequence>
<feature type="domain" description="Tail specific protease" evidence="2">
    <location>
        <begin position="655"/>
        <end position="854"/>
    </location>
</feature>
<comment type="caution">
    <text evidence="3">The sequence shown here is derived from an EMBL/GenBank/DDBJ whole genome shotgun (WGS) entry which is preliminary data.</text>
</comment>
<keyword evidence="4" id="KW-1185">Reference proteome</keyword>
<dbReference type="RefSeq" id="WP_263608661.1">
    <property type="nucleotide sequence ID" value="NZ_JAOVQM010000005.1"/>
</dbReference>
<name>A0ABT2Y6U8_9MOLU</name>
<dbReference type="InterPro" id="IPR042229">
    <property type="entry name" value="Listeria/Bacterioides_rpt_sf"/>
</dbReference>
<evidence type="ECO:0000256" key="1">
    <source>
        <dbReference type="ARBA" id="ARBA00004196"/>
    </source>
</evidence>
<dbReference type="Pfam" id="PF09479">
    <property type="entry name" value="Flg_new"/>
    <property type="match status" value="1"/>
</dbReference>
<dbReference type="InterPro" id="IPR013378">
    <property type="entry name" value="InlB-like_B-rpt"/>
</dbReference>
<dbReference type="EMBL" id="JAOVQM010000005">
    <property type="protein sequence ID" value="MCV2232474.1"/>
    <property type="molecule type" value="Genomic_DNA"/>
</dbReference>